<dbReference type="InterPro" id="IPR022398">
    <property type="entry name" value="Peptidase_S8_His-AS"/>
</dbReference>
<evidence type="ECO:0000256" key="6">
    <source>
        <dbReference type="RuleBase" id="RU003355"/>
    </source>
</evidence>
<dbReference type="Pfam" id="PF00082">
    <property type="entry name" value="Peptidase_S8"/>
    <property type="match status" value="1"/>
</dbReference>
<feature type="active site" description="Charge relay system" evidence="5">
    <location>
        <position position="372"/>
    </location>
</feature>
<dbReference type="EMBL" id="QGMG01000742">
    <property type="protein sequence ID" value="TVY51756.1"/>
    <property type="molecule type" value="Genomic_DNA"/>
</dbReference>
<dbReference type="AlphaFoldDB" id="A0A7D8YVA4"/>
<comment type="similarity">
    <text evidence="1 5 6">Belongs to the peptidase S8 family.</text>
</comment>
<dbReference type="OrthoDB" id="206201at2759"/>
<name>A0A7D8YVA4_9HELO</name>
<evidence type="ECO:0000256" key="2">
    <source>
        <dbReference type="ARBA" id="ARBA00022670"/>
    </source>
</evidence>
<keyword evidence="2 5" id="KW-0645">Protease</keyword>
<dbReference type="Gene3D" id="3.40.50.200">
    <property type="entry name" value="Peptidase S8/S53 domain"/>
    <property type="match status" value="1"/>
</dbReference>
<evidence type="ECO:0000256" key="3">
    <source>
        <dbReference type="ARBA" id="ARBA00022801"/>
    </source>
</evidence>
<dbReference type="CDD" id="cd04077">
    <property type="entry name" value="Peptidases_S8_PCSK9_ProteinaseK_like"/>
    <property type="match status" value="1"/>
</dbReference>
<dbReference type="SUPFAM" id="SSF52743">
    <property type="entry name" value="Subtilisin-like"/>
    <property type="match status" value="1"/>
</dbReference>
<dbReference type="PROSITE" id="PS00138">
    <property type="entry name" value="SUBTILASE_SER"/>
    <property type="match status" value="1"/>
</dbReference>
<dbReference type="InterPro" id="IPR034193">
    <property type="entry name" value="PCSK9_ProteinaseK-like"/>
</dbReference>
<feature type="signal peptide" evidence="7">
    <location>
        <begin position="1"/>
        <end position="24"/>
    </location>
</feature>
<feature type="active site" description="Charge relay system" evidence="5">
    <location>
        <position position="184"/>
    </location>
</feature>
<reference evidence="9 10" key="1">
    <citation type="submission" date="2018-05" db="EMBL/GenBank/DDBJ databases">
        <title>Whole genome sequencing for identification of molecular markers to develop diagnostic detection tools for the regulated plant pathogen Lachnellula willkommii.</title>
        <authorList>
            <person name="Giroux E."/>
            <person name="Bilodeau G."/>
        </authorList>
    </citation>
    <scope>NUCLEOTIDE SEQUENCE [LARGE SCALE GENOMIC DNA]</scope>
    <source>
        <strain evidence="9 10">CBS 625.97</strain>
    </source>
</reference>
<dbReference type="GO" id="GO:0006508">
    <property type="term" value="P:proteolysis"/>
    <property type="evidence" value="ECO:0007669"/>
    <property type="project" value="UniProtKB-KW"/>
</dbReference>
<comment type="caution">
    <text evidence="9">The sequence shown here is derived from an EMBL/GenBank/DDBJ whole genome shotgun (WGS) entry which is preliminary data.</text>
</comment>
<dbReference type="FunFam" id="3.40.50.200:FF:000007">
    <property type="entry name" value="Subtilisin-like serine protease"/>
    <property type="match status" value="1"/>
</dbReference>
<evidence type="ECO:0000256" key="5">
    <source>
        <dbReference type="PROSITE-ProRule" id="PRU01240"/>
    </source>
</evidence>
<evidence type="ECO:0000259" key="8">
    <source>
        <dbReference type="Pfam" id="PF00082"/>
    </source>
</evidence>
<dbReference type="GO" id="GO:0004252">
    <property type="term" value="F:serine-type endopeptidase activity"/>
    <property type="evidence" value="ECO:0007669"/>
    <property type="project" value="UniProtKB-UniRule"/>
</dbReference>
<sequence>MFFSSRFIFPLLVPLAAFCAIVHSTPIQTQIQSRQVNGTGTGVPVSNTEASNVIPNKYIVVYNTNATDAAIQTHQASILSALRKRSLLSRAAHGRGALPVSMDAFAVGAWRGMSLEAEDDMMAEISNSHMVSYIEADTIVRTSSFIQQATAPTGLNRLSHTAVGGASYVFDDSAGVGITAFVVDTGIRISHSEFGGRATFAANFVNTVDTDENGHGSHVAGTIGGATFGVSKSVNLVAVKVLDADGAGSNSGVISGLNFVAQNVTARGLVGKAVMNMSIGGSKSTALNSAVAALVKAGVVVVVAAGNDNQDASNTSPASSPSAITVGAIDATDTKASFSNFGPALDIFAPGVNVLSVGIQSDTSTATLSGTSMASPHIAGLAAYLMALENLTAVAAVTARITALAGSTGAVATGAGIGIGTGTTTLIGNNGSGR</sequence>
<dbReference type="InterPro" id="IPR023828">
    <property type="entry name" value="Peptidase_S8_Ser-AS"/>
</dbReference>
<dbReference type="Proteomes" id="UP000481288">
    <property type="component" value="Unassembled WGS sequence"/>
</dbReference>
<dbReference type="InterPro" id="IPR023827">
    <property type="entry name" value="Peptidase_S8_Asp-AS"/>
</dbReference>
<dbReference type="InterPro" id="IPR000209">
    <property type="entry name" value="Peptidase_S8/S53_dom"/>
</dbReference>
<dbReference type="PROSITE" id="PS51892">
    <property type="entry name" value="SUBTILASE"/>
    <property type="match status" value="1"/>
</dbReference>
<protein>
    <submittedName>
        <fullName evidence="9">Subtilisin-like protease 2</fullName>
    </submittedName>
</protein>
<evidence type="ECO:0000256" key="4">
    <source>
        <dbReference type="ARBA" id="ARBA00022825"/>
    </source>
</evidence>
<dbReference type="PROSITE" id="PS00136">
    <property type="entry name" value="SUBTILASE_ASP"/>
    <property type="match status" value="1"/>
</dbReference>
<dbReference type="InterPro" id="IPR015500">
    <property type="entry name" value="Peptidase_S8_subtilisin-rel"/>
</dbReference>
<dbReference type="InterPro" id="IPR050131">
    <property type="entry name" value="Peptidase_S8_subtilisin-like"/>
</dbReference>
<feature type="chain" id="PRO_5029006977" evidence="7">
    <location>
        <begin position="25"/>
        <end position="434"/>
    </location>
</feature>
<keyword evidence="7" id="KW-0732">Signal</keyword>
<evidence type="ECO:0000256" key="1">
    <source>
        <dbReference type="ARBA" id="ARBA00011073"/>
    </source>
</evidence>
<organism evidence="9 10">
    <name type="scientific">Lachnellula cervina</name>
    <dbReference type="NCBI Taxonomy" id="1316786"/>
    <lineage>
        <taxon>Eukaryota</taxon>
        <taxon>Fungi</taxon>
        <taxon>Dikarya</taxon>
        <taxon>Ascomycota</taxon>
        <taxon>Pezizomycotina</taxon>
        <taxon>Leotiomycetes</taxon>
        <taxon>Helotiales</taxon>
        <taxon>Lachnaceae</taxon>
        <taxon>Lachnellula</taxon>
    </lineage>
</organism>
<dbReference type="PROSITE" id="PS00137">
    <property type="entry name" value="SUBTILASE_HIS"/>
    <property type="match status" value="1"/>
</dbReference>
<dbReference type="PANTHER" id="PTHR43806:SF11">
    <property type="entry name" value="CEREVISIN-RELATED"/>
    <property type="match status" value="1"/>
</dbReference>
<keyword evidence="4 5" id="KW-0720">Serine protease</keyword>
<proteinExistence type="inferred from homology"/>
<dbReference type="InterPro" id="IPR036852">
    <property type="entry name" value="Peptidase_S8/S53_dom_sf"/>
</dbReference>
<keyword evidence="3 5" id="KW-0378">Hydrolase</keyword>
<dbReference type="SUPFAM" id="SSF54897">
    <property type="entry name" value="Protease propeptides/inhibitors"/>
    <property type="match status" value="1"/>
</dbReference>
<dbReference type="PANTHER" id="PTHR43806">
    <property type="entry name" value="PEPTIDASE S8"/>
    <property type="match status" value="1"/>
</dbReference>
<feature type="domain" description="Peptidase S8/S53" evidence="8">
    <location>
        <begin position="178"/>
        <end position="402"/>
    </location>
</feature>
<keyword evidence="10" id="KW-1185">Reference proteome</keyword>
<evidence type="ECO:0000313" key="9">
    <source>
        <dbReference type="EMBL" id="TVY51756.1"/>
    </source>
</evidence>
<gene>
    <name evidence="9" type="primary">SP2_0</name>
    <name evidence="9" type="ORF">LCER1_G006112</name>
</gene>
<dbReference type="PRINTS" id="PR00723">
    <property type="entry name" value="SUBTILISIN"/>
</dbReference>
<feature type="active site" description="Charge relay system" evidence="5">
    <location>
        <position position="215"/>
    </location>
</feature>
<evidence type="ECO:0000256" key="7">
    <source>
        <dbReference type="SAM" id="SignalP"/>
    </source>
</evidence>
<evidence type="ECO:0000313" key="10">
    <source>
        <dbReference type="Proteomes" id="UP000481288"/>
    </source>
</evidence>
<accession>A0A7D8YVA4</accession>